<evidence type="ECO:0000313" key="2">
    <source>
        <dbReference type="EMBL" id="MFI7266237.1"/>
    </source>
</evidence>
<name>A0ABW7ZVH9_9ACTN</name>
<protein>
    <submittedName>
        <fullName evidence="2">TIGR04222 domain-containing membrane protein</fullName>
    </submittedName>
</protein>
<comment type="caution">
    <text evidence="2">The sequence shown here is derived from an EMBL/GenBank/DDBJ whole genome shotgun (WGS) entry which is preliminary data.</text>
</comment>
<dbReference type="EMBL" id="JBITLE010000017">
    <property type="protein sequence ID" value="MFI7266237.1"/>
    <property type="molecule type" value="Genomic_DNA"/>
</dbReference>
<keyword evidence="1" id="KW-1133">Transmembrane helix</keyword>
<gene>
    <name evidence="2" type="ORF">ACIBP4_28525</name>
</gene>
<keyword evidence="1" id="KW-0812">Transmembrane</keyword>
<sequence>MLWGVSGSLFLLDYLGGVAVAAAIALAVRELTGRRAAGATPDRVELAYLTDRALLACQVGVAALRRAGGVDTGELATLHVDGPPPARAPGLVRALHTALRRPQTWAAVLADPDVGRALRRMVARLVRDGWLLTRAQRRRIALATLPLFAVAAVGVTRLVDSAVEGRSAGGPASVAGLLLCCLATALGGWWLTEVPETGAATRRLLRRLRREHADLDPERRPTWQGRDTDALLTAMALFGPRPLLAVDPAFAVQVGVDPDRGRPRPEPKPARR</sequence>
<reference evidence="2 3" key="1">
    <citation type="submission" date="2024-10" db="EMBL/GenBank/DDBJ databases">
        <title>The Natural Products Discovery Center: Release of the First 8490 Sequenced Strains for Exploring Actinobacteria Biosynthetic Diversity.</title>
        <authorList>
            <person name="Kalkreuter E."/>
            <person name="Kautsar S.A."/>
            <person name="Yang D."/>
            <person name="Bader C.D."/>
            <person name="Teijaro C.N."/>
            <person name="Fluegel L."/>
            <person name="Davis C.M."/>
            <person name="Simpson J.R."/>
            <person name="Lauterbach L."/>
            <person name="Steele A.D."/>
            <person name="Gui C."/>
            <person name="Meng S."/>
            <person name="Li G."/>
            <person name="Viehrig K."/>
            <person name="Ye F."/>
            <person name="Su P."/>
            <person name="Kiefer A.F."/>
            <person name="Nichols A."/>
            <person name="Cepeda A.J."/>
            <person name="Yan W."/>
            <person name="Fan B."/>
            <person name="Jiang Y."/>
            <person name="Adhikari A."/>
            <person name="Zheng C.-J."/>
            <person name="Schuster L."/>
            <person name="Cowan T.M."/>
            <person name="Smanski M.J."/>
            <person name="Chevrette M.G."/>
            <person name="De Carvalho L.P.S."/>
            <person name="Shen B."/>
        </authorList>
    </citation>
    <scope>NUCLEOTIDE SEQUENCE [LARGE SCALE GENOMIC DNA]</scope>
    <source>
        <strain evidence="2 3">NPDC049845</strain>
    </source>
</reference>
<accession>A0ABW7ZVH9</accession>
<keyword evidence="3" id="KW-1185">Reference proteome</keyword>
<feature type="transmembrane region" description="Helical" evidence="1">
    <location>
        <begin position="140"/>
        <end position="159"/>
    </location>
</feature>
<evidence type="ECO:0000313" key="3">
    <source>
        <dbReference type="Proteomes" id="UP001612812"/>
    </source>
</evidence>
<dbReference type="Proteomes" id="UP001612812">
    <property type="component" value="Unassembled WGS sequence"/>
</dbReference>
<organism evidence="2 3">
    <name type="scientific">Micromonospora maritima</name>
    <dbReference type="NCBI Taxonomy" id="986711"/>
    <lineage>
        <taxon>Bacteria</taxon>
        <taxon>Bacillati</taxon>
        <taxon>Actinomycetota</taxon>
        <taxon>Actinomycetes</taxon>
        <taxon>Micromonosporales</taxon>
        <taxon>Micromonosporaceae</taxon>
        <taxon>Micromonospora</taxon>
    </lineage>
</organism>
<feature type="transmembrane region" description="Helical" evidence="1">
    <location>
        <begin position="171"/>
        <end position="192"/>
    </location>
</feature>
<dbReference type="InterPro" id="IPR026467">
    <property type="entry name" value="Ser/Gly_Cys_C_dom"/>
</dbReference>
<dbReference type="RefSeq" id="WP_396771416.1">
    <property type="nucleotide sequence ID" value="NZ_JBITLA010000016.1"/>
</dbReference>
<evidence type="ECO:0000256" key="1">
    <source>
        <dbReference type="SAM" id="Phobius"/>
    </source>
</evidence>
<dbReference type="NCBIfam" id="TIGR04222">
    <property type="entry name" value="near_uncomplex"/>
    <property type="match status" value="1"/>
</dbReference>
<feature type="transmembrane region" description="Helical" evidence="1">
    <location>
        <begin position="6"/>
        <end position="28"/>
    </location>
</feature>
<proteinExistence type="predicted"/>
<keyword evidence="1" id="KW-0472">Membrane</keyword>